<name>A0AAF0EM19_9BASI</name>
<reference evidence="3" key="1">
    <citation type="submission" date="2023-03" db="EMBL/GenBank/DDBJ databases">
        <title>Mating type loci evolution in Malassezia.</title>
        <authorList>
            <person name="Coelho M.A."/>
        </authorList>
    </citation>
    <scope>NUCLEOTIDE SEQUENCE</scope>
    <source>
        <strain evidence="3">CBS 9557</strain>
    </source>
</reference>
<dbReference type="Gene3D" id="3.40.50.1820">
    <property type="entry name" value="alpha/beta hydrolase"/>
    <property type="match status" value="1"/>
</dbReference>
<organism evidence="3 4">
    <name type="scientific">Malassezia nana</name>
    <dbReference type="NCBI Taxonomy" id="180528"/>
    <lineage>
        <taxon>Eukaryota</taxon>
        <taxon>Fungi</taxon>
        <taxon>Dikarya</taxon>
        <taxon>Basidiomycota</taxon>
        <taxon>Ustilaginomycotina</taxon>
        <taxon>Malasseziomycetes</taxon>
        <taxon>Malasseziales</taxon>
        <taxon>Malasseziaceae</taxon>
        <taxon>Malassezia</taxon>
    </lineage>
</organism>
<dbReference type="SUPFAM" id="SSF53474">
    <property type="entry name" value="alpha/beta-Hydrolases"/>
    <property type="match status" value="1"/>
</dbReference>
<evidence type="ECO:0000256" key="2">
    <source>
        <dbReference type="ARBA" id="ARBA00048461"/>
    </source>
</evidence>
<dbReference type="Gene3D" id="3.40.830.10">
    <property type="entry name" value="LigB-like"/>
    <property type="match status" value="1"/>
</dbReference>
<dbReference type="Pfam" id="PF01875">
    <property type="entry name" value="Memo"/>
    <property type="match status" value="1"/>
</dbReference>
<comment type="catalytic activity">
    <reaction evidence="1">
        <text>a diacylglycerol + H2O = a monoacylglycerol + a fatty acid + H(+)</text>
        <dbReference type="Rhea" id="RHEA:32731"/>
        <dbReference type="ChEBI" id="CHEBI:15377"/>
        <dbReference type="ChEBI" id="CHEBI:15378"/>
        <dbReference type="ChEBI" id="CHEBI:17408"/>
        <dbReference type="ChEBI" id="CHEBI:18035"/>
        <dbReference type="ChEBI" id="CHEBI:28868"/>
    </reaction>
</comment>
<dbReference type="PANTHER" id="PTHR35560">
    <property type="entry name" value="BLL0132 PROTEIN"/>
    <property type="match status" value="1"/>
</dbReference>
<protein>
    <submittedName>
        <fullName evidence="3">Uncharacterized protein</fullName>
    </submittedName>
</protein>
<evidence type="ECO:0000313" key="3">
    <source>
        <dbReference type="EMBL" id="WFD27311.1"/>
    </source>
</evidence>
<proteinExistence type="predicted"/>
<accession>A0AAF0EM19</accession>
<evidence type="ECO:0000313" key="4">
    <source>
        <dbReference type="Proteomes" id="UP001213623"/>
    </source>
</evidence>
<dbReference type="AlphaFoldDB" id="A0AAF0EM19"/>
<dbReference type="InterPro" id="IPR029058">
    <property type="entry name" value="AB_hydrolase_fold"/>
</dbReference>
<dbReference type="PANTHER" id="PTHR35560:SF3">
    <property type="entry name" value="PEPTIDASE S9 PROLYL OLIGOPEPTIDASE CATALYTIC DOMAIN-CONTAINING PROTEIN"/>
    <property type="match status" value="1"/>
</dbReference>
<dbReference type="Proteomes" id="UP001213623">
    <property type="component" value="Chromosome 4"/>
</dbReference>
<dbReference type="InterPro" id="IPR002737">
    <property type="entry name" value="MEMO1_fam"/>
</dbReference>
<sequence length="511" mass="57854">MFVVSSDFCHWGIRFRYTRYQGGPSEEPVMLDTLTPPDVLSKQPIYASITDLDSEAMSILSFSYNTAAMAGQNFREYIRRTRNTICGKYPILLLLSLMSLLEKHEQCHECRFTYYAASMAEQQFVAELGRQDPVAAAKQVMKFKGILDEFQLPWYFTDYVPGTGDDQQVPWARGALFNRNPLALGIYETGYVSIPHDFGNFVLNRTTVLAKKEDAKAVVPFYIMKNYNATKIKRVVIVIPGQWRNSWAYINLMGNALNVAKKYPELGVKSHSVLLLSPVFFNQMDRSRGSVKDNEINFENGVWASAGSVQDPKEFRNISSFDVLDFVVDMVMDKRQFPNVETVVIAGHSMGGQMALHYAVGKKPMPYDDRIRYWVGDPGAYTYMSSSRPFSTKNCNSYNEWPYSVTNVSTLPSYMKKHAGPDGSDLVKRFRSRKVHFAVAENDNGQGVDNCQANTQGPTRIARASEWIIAQGNSSEGWPSHHAVDYMPGISHQDYPAMAYYFSLKHIFSST</sequence>
<evidence type="ECO:0000256" key="1">
    <source>
        <dbReference type="ARBA" id="ARBA00047591"/>
    </source>
</evidence>
<keyword evidence="4" id="KW-1185">Reference proteome</keyword>
<comment type="catalytic activity">
    <reaction evidence="2">
        <text>a monoacylglycerol + H2O = glycerol + a fatty acid + H(+)</text>
        <dbReference type="Rhea" id="RHEA:15245"/>
        <dbReference type="ChEBI" id="CHEBI:15377"/>
        <dbReference type="ChEBI" id="CHEBI:15378"/>
        <dbReference type="ChEBI" id="CHEBI:17408"/>
        <dbReference type="ChEBI" id="CHEBI:17754"/>
        <dbReference type="ChEBI" id="CHEBI:28868"/>
    </reaction>
</comment>
<dbReference type="EMBL" id="CP119895">
    <property type="protein sequence ID" value="WFD27311.1"/>
    <property type="molecule type" value="Genomic_DNA"/>
</dbReference>
<gene>
    <name evidence="3" type="ORF">MNAN1_002307</name>
</gene>